<dbReference type="GO" id="GO:0006006">
    <property type="term" value="P:glucose metabolic process"/>
    <property type="evidence" value="ECO:0007669"/>
    <property type="project" value="UniProtKB-KW"/>
</dbReference>
<dbReference type="InterPro" id="IPR036291">
    <property type="entry name" value="NAD(P)-bd_dom_sf"/>
</dbReference>
<keyword evidence="2 6" id="KW-0313">Glucose metabolism</keyword>
<dbReference type="Pfam" id="PF00479">
    <property type="entry name" value="G6PD_N"/>
    <property type="match status" value="1"/>
</dbReference>
<feature type="binding site" evidence="6">
    <location>
        <position position="182"/>
    </location>
    <ligand>
        <name>substrate</name>
    </ligand>
</feature>
<feature type="active site" description="Proton acceptor" evidence="6">
    <location>
        <position position="244"/>
    </location>
</feature>
<dbReference type="OMA" id="QCWRIVE"/>
<dbReference type="NCBIfam" id="NF009492">
    <property type="entry name" value="PRK12853.1-3"/>
    <property type="match status" value="1"/>
</dbReference>
<organism evidence="10 11">
    <name type="scientific">Micromonospora maris</name>
    <dbReference type="NCBI Taxonomy" id="1003110"/>
    <lineage>
        <taxon>Bacteria</taxon>
        <taxon>Bacillati</taxon>
        <taxon>Actinomycetota</taxon>
        <taxon>Actinomycetes</taxon>
        <taxon>Micromonosporales</taxon>
        <taxon>Micromonosporaceae</taxon>
        <taxon>Micromonospora</taxon>
    </lineage>
</organism>
<comment type="caution">
    <text evidence="10">The sequence shown here is derived from an EMBL/GenBank/DDBJ whole genome shotgun (WGS) entry which is preliminary data.</text>
</comment>
<evidence type="ECO:0000259" key="8">
    <source>
        <dbReference type="Pfam" id="PF00479"/>
    </source>
</evidence>
<dbReference type="InterPro" id="IPR022674">
    <property type="entry name" value="G6P_DH_NAD-bd"/>
</dbReference>
<evidence type="ECO:0000313" key="10">
    <source>
        <dbReference type="EMBL" id="KUJ45237.1"/>
    </source>
</evidence>
<keyword evidence="3 6" id="KW-0521">NADP</keyword>
<dbReference type="RefSeq" id="WP_013734574.1">
    <property type="nucleotide sequence ID" value="NZ_LMWI01000002.1"/>
</dbReference>
<dbReference type="EC" id="1.1.1.49" evidence="6"/>
<accession>A0A9X0LCM2</accession>
<keyword evidence="11" id="KW-1185">Reference proteome</keyword>
<feature type="region of interest" description="Disordered" evidence="7">
    <location>
        <begin position="466"/>
        <end position="490"/>
    </location>
</feature>
<dbReference type="Gene3D" id="3.40.50.720">
    <property type="entry name" value="NAD(P)-binding Rossmann-like Domain"/>
    <property type="match status" value="1"/>
</dbReference>
<feature type="domain" description="Glucose-6-phosphate dehydrogenase NAD-binding" evidence="8">
    <location>
        <begin position="27"/>
        <end position="191"/>
    </location>
</feature>
<evidence type="ECO:0000256" key="2">
    <source>
        <dbReference type="ARBA" id="ARBA00022526"/>
    </source>
</evidence>
<dbReference type="PANTHER" id="PTHR23429">
    <property type="entry name" value="GLUCOSE-6-PHOSPHATE 1-DEHYDROGENASE G6PD"/>
    <property type="match status" value="1"/>
</dbReference>
<name>A0A9X0LCM2_9ACTN</name>
<keyword evidence="4 6" id="KW-0560">Oxidoreductase</keyword>
<dbReference type="GO" id="GO:0004345">
    <property type="term" value="F:glucose-6-phosphate dehydrogenase activity"/>
    <property type="evidence" value="ECO:0007669"/>
    <property type="project" value="UniProtKB-UniRule"/>
</dbReference>
<dbReference type="AlphaFoldDB" id="A0A9X0LCM2"/>
<dbReference type="SUPFAM" id="SSF51735">
    <property type="entry name" value="NAD(P)-binding Rossmann-fold domains"/>
    <property type="match status" value="1"/>
</dbReference>
<proteinExistence type="inferred from homology"/>
<dbReference type="SUPFAM" id="SSF55347">
    <property type="entry name" value="Glyceraldehyde-3-phosphate dehydrogenase-like, C-terminal domain"/>
    <property type="match status" value="1"/>
</dbReference>
<dbReference type="Proteomes" id="UP000053246">
    <property type="component" value="Unassembled WGS sequence"/>
</dbReference>
<feature type="binding site" evidence="6">
    <location>
        <position position="239"/>
    </location>
    <ligand>
        <name>substrate</name>
    </ligand>
</feature>
<dbReference type="HAMAP" id="MF_00966">
    <property type="entry name" value="G6PD"/>
    <property type="match status" value="1"/>
</dbReference>
<protein>
    <recommendedName>
        <fullName evidence="6">Glucose-6-phosphate 1-dehydrogenase</fullName>
        <shortName evidence="6">G6PD</shortName>
        <ecNumber evidence="6">1.1.1.49</ecNumber>
    </recommendedName>
</protein>
<dbReference type="Gene3D" id="3.30.360.10">
    <property type="entry name" value="Dihydrodipicolinate Reductase, domain 2"/>
    <property type="match status" value="1"/>
</dbReference>
<dbReference type="Pfam" id="PF02781">
    <property type="entry name" value="G6PD_C"/>
    <property type="match status" value="1"/>
</dbReference>
<dbReference type="InterPro" id="IPR022675">
    <property type="entry name" value="G6P_DH_C"/>
</dbReference>
<comment type="similarity">
    <text evidence="6">Belongs to the glucose-6-phosphate dehydrogenase family.</text>
</comment>
<evidence type="ECO:0000259" key="9">
    <source>
        <dbReference type="Pfam" id="PF02781"/>
    </source>
</evidence>
<evidence type="ECO:0000256" key="6">
    <source>
        <dbReference type="HAMAP-Rule" id="MF_00966"/>
    </source>
</evidence>
<dbReference type="InterPro" id="IPR001282">
    <property type="entry name" value="G6P_DH"/>
</dbReference>
<dbReference type="PANTHER" id="PTHR23429:SF0">
    <property type="entry name" value="GLUCOSE-6-PHOSPHATE 1-DEHYDROGENASE"/>
    <property type="match status" value="1"/>
</dbReference>
<feature type="binding site" evidence="6">
    <location>
        <position position="220"/>
    </location>
    <ligand>
        <name>substrate</name>
    </ligand>
</feature>
<evidence type="ECO:0000256" key="4">
    <source>
        <dbReference type="ARBA" id="ARBA00023002"/>
    </source>
</evidence>
<feature type="binding site" evidence="6">
    <location>
        <position position="186"/>
    </location>
    <ligand>
        <name>substrate</name>
    </ligand>
</feature>
<evidence type="ECO:0000256" key="3">
    <source>
        <dbReference type="ARBA" id="ARBA00022857"/>
    </source>
</evidence>
<comment type="function">
    <text evidence="6">Catalyzes the oxidation of glucose 6-phosphate to 6-phosphogluconolactone.</text>
</comment>
<comment type="pathway">
    <text evidence="1 6">Carbohydrate degradation; pentose phosphate pathway; D-ribulose 5-phosphate from D-glucose 6-phosphate (oxidative stage): step 1/3.</text>
</comment>
<feature type="binding site" evidence="6">
    <location>
        <position position="152"/>
    </location>
    <ligand>
        <name>NADP(+)</name>
        <dbReference type="ChEBI" id="CHEBI:58349"/>
    </ligand>
</feature>
<keyword evidence="5 6" id="KW-0119">Carbohydrate metabolism</keyword>
<evidence type="ECO:0000256" key="5">
    <source>
        <dbReference type="ARBA" id="ARBA00023277"/>
    </source>
</evidence>
<comment type="catalytic activity">
    <reaction evidence="6">
        <text>D-glucose 6-phosphate + NADP(+) = 6-phospho-D-glucono-1,5-lactone + NADPH + H(+)</text>
        <dbReference type="Rhea" id="RHEA:15841"/>
        <dbReference type="ChEBI" id="CHEBI:15378"/>
        <dbReference type="ChEBI" id="CHEBI:57783"/>
        <dbReference type="ChEBI" id="CHEBI:57955"/>
        <dbReference type="ChEBI" id="CHEBI:58349"/>
        <dbReference type="ChEBI" id="CHEBI:61548"/>
        <dbReference type="EC" id="1.1.1.49"/>
    </reaction>
</comment>
<dbReference type="GO" id="GO:0050661">
    <property type="term" value="F:NADP binding"/>
    <property type="evidence" value="ECO:0007669"/>
    <property type="project" value="UniProtKB-UniRule"/>
</dbReference>
<dbReference type="PRINTS" id="PR00079">
    <property type="entry name" value="G6PDHDRGNASE"/>
</dbReference>
<dbReference type="GO" id="GO:0005829">
    <property type="term" value="C:cytosol"/>
    <property type="evidence" value="ECO:0007669"/>
    <property type="project" value="TreeGrafter"/>
</dbReference>
<feature type="binding site" evidence="6">
    <location>
        <begin position="101"/>
        <end position="102"/>
    </location>
    <ligand>
        <name>NADP(+)</name>
        <dbReference type="ChEBI" id="CHEBI:58349"/>
    </ligand>
</feature>
<dbReference type="EMBL" id="LMWI01000002">
    <property type="protein sequence ID" value="KUJ45237.1"/>
    <property type="molecule type" value="Genomic_DNA"/>
</dbReference>
<evidence type="ECO:0000256" key="7">
    <source>
        <dbReference type="SAM" id="MobiDB-lite"/>
    </source>
</evidence>
<comment type="caution">
    <text evidence="6">Lacks conserved residue(s) required for the propagation of feature annotation.</text>
</comment>
<dbReference type="GO" id="GO:0009051">
    <property type="term" value="P:pentose-phosphate shunt, oxidative branch"/>
    <property type="evidence" value="ECO:0007669"/>
    <property type="project" value="TreeGrafter"/>
</dbReference>
<evidence type="ECO:0000313" key="11">
    <source>
        <dbReference type="Proteomes" id="UP000053246"/>
    </source>
</evidence>
<reference evidence="10 11" key="1">
    <citation type="submission" date="2015-10" db="EMBL/GenBank/DDBJ databases">
        <authorList>
            <person name="Ju K.-S."/>
            <person name="Doroghazi J.R."/>
            <person name="Metcalf W.W."/>
        </authorList>
    </citation>
    <scope>NUCLEOTIDE SEQUENCE [LARGE SCALE GENOMIC DNA]</scope>
    <source>
        <strain evidence="10 11">NRRL B-24793</strain>
    </source>
</reference>
<evidence type="ECO:0000256" key="1">
    <source>
        <dbReference type="ARBA" id="ARBA00004937"/>
    </source>
</evidence>
<gene>
    <name evidence="6" type="primary">zwf</name>
    <name evidence="10" type="ORF">ADL17_19260</name>
</gene>
<sequence>MTTSAPIASPAAPAMPATTRIPQTLLVLGASGDLTGRLLLPGLGRLVASGALPGLRLIGSGMDDWDDERWRRRVTESFATVGADGPRETELIRQSWYVPADVTREEDLRRLLGDCSGPLVIFFALPPMVAARSAAALARIGVPPGTRLMLEKPFGVDRISARSLNNLLATLVPEEQVHRIDHFLGKSTVLNLLGLRFANRIFEPVLNSTHVACVDIVFDETLGLEGRAGYYDGAGALVDMVQSHLLQVLALLTMEPPPSLEARELRGRLAQVLRATRLWGDDPVASSRRGRYTAGEIAGRRLPSYVDEPGVDPARGTETLAELVLTVDTWRWAGVPFRLRSGKAMAGVRKEAVITFKQPDRVPDGLTGYERPDRLRIGFGPDRLGLDLNINGPGNPFDLDQVDLMAEFGPGDLPAYGEVLRGAFDGDPTLSVRGDVAEECWRIVEPVLAAWKAGAVPLRDYPAGSTGPADSLLGPATGWRPPRPAARNSH</sequence>
<feature type="binding site" evidence="6">
    <location>
        <position position="343"/>
    </location>
    <ligand>
        <name>substrate</name>
    </ligand>
</feature>
<feature type="domain" description="Glucose-6-phosphate dehydrogenase C-terminal" evidence="9">
    <location>
        <begin position="195"/>
        <end position="470"/>
    </location>
</feature>
<dbReference type="PIRSF" id="PIRSF000110">
    <property type="entry name" value="G6PD"/>
    <property type="match status" value="1"/>
</dbReference>